<gene>
    <name evidence="1" type="ORF">AVEN_237019_1</name>
</gene>
<organism evidence="1 2">
    <name type="scientific">Araneus ventricosus</name>
    <name type="common">Orbweaver spider</name>
    <name type="synonym">Epeira ventricosa</name>
    <dbReference type="NCBI Taxonomy" id="182803"/>
    <lineage>
        <taxon>Eukaryota</taxon>
        <taxon>Metazoa</taxon>
        <taxon>Ecdysozoa</taxon>
        <taxon>Arthropoda</taxon>
        <taxon>Chelicerata</taxon>
        <taxon>Arachnida</taxon>
        <taxon>Araneae</taxon>
        <taxon>Araneomorphae</taxon>
        <taxon>Entelegynae</taxon>
        <taxon>Araneoidea</taxon>
        <taxon>Araneidae</taxon>
        <taxon>Araneus</taxon>
    </lineage>
</organism>
<dbReference type="EMBL" id="BGPR01009636">
    <property type="protein sequence ID" value="GBN41340.1"/>
    <property type="molecule type" value="Genomic_DNA"/>
</dbReference>
<keyword evidence="2" id="KW-1185">Reference proteome</keyword>
<reference evidence="1 2" key="1">
    <citation type="journal article" date="2019" name="Sci. Rep.">
        <title>Orb-weaving spider Araneus ventricosus genome elucidates the spidroin gene catalogue.</title>
        <authorList>
            <person name="Kono N."/>
            <person name="Nakamura H."/>
            <person name="Ohtoshi R."/>
            <person name="Moran D.A.P."/>
            <person name="Shinohara A."/>
            <person name="Yoshida Y."/>
            <person name="Fujiwara M."/>
            <person name="Mori M."/>
            <person name="Tomita M."/>
            <person name="Arakawa K."/>
        </authorList>
    </citation>
    <scope>NUCLEOTIDE SEQUENCE [LARGE SCALE GENOMIC DNA]</scope>
</reference>
<evidence type="ECO:0000313" key="1">
    <source>
        <dbReference type="EMBL" id="GBN41340.1"/>
    </source>
</evidence>
<proteinExistence type="predicted"/>
<protein>
    <submittedName>
        <fullName evidence="1">Uncharacterized protein</fullName>
    </submittedName>
</protein>
<sequence>MLIEPVLSNEILVPDKCLEPRLCTKSGLYAGSPDFLLEFLQQSLSFESSMGIAMQKDDNITQHDRAFASDGFTMAQWLFPFLKIEGRNKVLFGQ</sequence>
<name>A0A4Y2NSI0_ARAVE</name>
<evidence type="ECO:0000313" key="2">
    <source>
        <dbReference type="Proteomes" id="UP000499080"/>
    </source>
</evidence>
<dbReference type="AlphaFoldDB" id="A0A4Y2NSI0"/>
<accession>A0A4Y2NSI0</accession>
<comment type="caution">
    <text evidence="1">The sequence shown here is derived from an EMBL/GenBank/DDBJ whole genome shotgun (WGS) entry which is preliminary data.</text>
</comment>
<dbReference type="Proteomes" id="UP000499080">
    <property type="component" value="Unassembled WGS sequence"/>
</dbReference>